<feature type="transmembrane region" description="Helical" evidence="11">
    <location>
        <begin position="694"/>
        <end position="724"/>
    </location>
</feature>
<gene>
    <name evidence="14" type="ORF">KIPB_000818</name>
</gene>
<dbReference type="Pfam" id="PF00005">
    <property type="entry name" value="ABC_tran"/>
    <property type="match status" value="2"/>
</dbReference>
<keyword evidence="9 11" id="KW-0472">Membrane</keyword>
<dbReference type="InterPro" id="IPR017871">
    <property type="entry name" value="ABC_transporter-like_CS"/>
</dbReference>
<accession>A0A9K3CPU4</accession>
<evidence type="ECO:0000256" key="4">
    <source>
        <dbReference type="ARBA" id="ARBA00022692"/>
    </source>
</evidence>
<dbReference type="InterPro" id="IPR050173">
    <property type="entry name" value="ABC_transporter_C-like"/>
</dbReference>
<dbReference type="SUPFAM" id="SSF90123">
    <property type="entry name" value="ABC transporter transmembrane region"/>
    <property type="match status" value="1"/>
</dbReference>
<keyword evidence="15" id="KW-1185">Reference proteome</keyword>
<comment type="similarity">
    <text evidence="2">Belongs to the ABC transporter superfamily. ABCC family. Conjugate transporter (TC 3.A.1.208) subfamily.</text>
</comment>
<dbReference type="FunFam" id="3.40.50.300:FF:000997">
    <property type="entry name" value="Multidrug resistance-associated protein 1"/>
    <property type="match status" value="1"/>
</dbReference>
<dbReference type="PANTHER" id="PTHR24223:SF456">
    <property type="entry name" value="MULTIDRUG RESISTANCE-ASSOCIATED PROTEIN LETHAL(2)03659"/>
    <property type="match status" value="1"/>
</dbReference>
<dbReference type="OrthoDB" id="6500128at2759"/>
<feature type="transmembrane region" description="Helical" evidence="11">
    <location>
        <begin position="586"/>
        <end position="618"/>
    </location>
</feature>
<comment type="subcellular location">
    <subcellularLocation>
        <location evidence="1">Membrane</location>
        <topology evidence="1">Multi-pass membrane protein</topology>
    </subcellularLocation>
</comment>
<dbReference type="CDD" id="cd18580">
    <property type="entry name" value="ABC_6TM_ABCC_D2"/>
    <property type="match status" value="1"/>
</dbReference>
<dbReference type="InterPro" id="IPR003439">
    <property type="entry name" value="ABC_transporter-like_ATP-bd"/>
</dbReference>
<evidence type="ECO:0000259" key="13">
    <source>
        <dbReference type="PROSITE" id="PS50929"/>
    </source>
</evidence>
<evidence type="ECO:0000256" key="8">
    <source>
        <dbReference type="ARBA" id="ARBA00022989"/>
    </source>
</evidence>
<keyword evidence="5" id="KW-0677">Repeat</keyword>
<sequence length="1077" mass="116191">MGALRGMGTASSLMSTIMSNTVALISYTTFAMYTGIGGNAIGSADLARTSYYVMSINNVLQSPLRSVPFLFLMYAESTISWERIQTFLALPETVRPASTPNPDHPDLAIRVRGSFAWADEEATKALPASLSLDYKKRGPPGGKPKRNGPPGGKPKRGPPGGRPQRPQPVDVVPVATEIDVSSLPVVRDLDISIKDGETVGVAGPVGAGKTSLLCALLGELYSVGDSEAAIYRSAAYCGQKAAIFNSTLRNNILFGLDYDESRYNHALDVCCLRPDLSQFSAGDMTEIGERGVTLSGGQKQRIALARAVYSESDIYLLDDPLSAVDAHVGRAIWVDVIIASLKAHGKTVILVTHQVQYLPQCDRVILLNQGVVSFNGTFADLLERKESLPASLSSLLENSSQNTSTVPSACPSEAEPETVPAAVAIEDKEKQSKGRLGQKETTATGSIGLSVYRALVQFGGSTAIVVFMSVMLVLGQIGPVLGDIFLSYWSGLSESTTSTMILIYTGIVIVGILVCYIGQWVLALFFVNVSGGIHGALTKAVLSAPMHLYDTTPLGQILNRFSKDMDSVDTQISMRFSQFLMAGLMLVYYIVVIVTVAPVVLIVILVVAGFYVFFFNLYRGSVRELKRMSAVARSPVLALASETLTSVQTIRAYGLENHFREHNRNNVNKYTRLYIPTLAIGSWLRLRLDTLSSFVNLAVALSAVLFTEAGSTSAVYIGLALTYAANVFSMSTSTVDFFTQLEAEMSSVERIFEYIEELPKEAPRRLPGVSVPEEWPAQGAIQFNDVVLRYRPELDPVLKGISISIKPGEKVGLVGRTGAGKSTLAVALMRLVEAESGSICMDGLDLSTVGIHDVRGNISSIPQDAFLFAGSLRANLDPIHQLRHEQGLRATERAGQKSHKGDLEAELAEVAVVGDAAAASDDVLWAALERVQLREYVEANGGLGMILTDNGANLSEGQRQLVCMARALVEDNKVILMDEATASVDQDTDAAIQHILRECFGDKTILVIAHRLITIMDFDRILVMDDGHVGEFDTPANLLRREGLLYGLVQETGPQMAAELCRLAMAQEAKIQGESAL</sequence>
<dbReference type="EMBL" id="BDIP01000101">
    <property type="protein sequence ID" value="GIQ80078.1"/>
    <property type="molecule type" value="Genomic_DNA"/>
</dbReference>
<dbReference type="SUPFAM" id="SSF52540">
    <property type="entry name" value="P-loop containing nucleoside triphosphate hydrolases"/>
    <property type="match status" value="2"/>
</dbReference>
<dbReference type="GO" id="GO:0016020">
    <property type="term" value="C:membrane"/>
    <property type="evidence" value="ECO:0007669"/>
    <property type="project" value="UniProtKB-SubCell"/>
</dbReference>
<evidence type="ECO:0000256" key="11">
    <source>
        <dbReference type="SAM" id="Phobius"/>
    </source>
</evidence>
<keyword evidence="4 11" id="KW-0812">Transmembrane</keyword>
<dbReference type="InterPro" id="IPR027417">
    <property type="entry name" value="P-loop_NTPase"/>
</dbReference>
<dbReference type="PANTHER" id="PTHR24223">
    <property type="entry name" value="ATP-BINDING CASSETTE SUB-FAMILY C"/>
    <property type="match status" value="1"/>
</dbReference>
<feature type="transmembrane region" description="Helical" evidence="11">
    <location>
        <begin position="463"/>
        <end position="489"/>
    </location>
</feature>
<feature type="domain" description="ABC transporter" evidence="12">
    <location>
        <begin position="781"/>
        <end position="1051"/>
    </location>
</feature>
<dbReference type="PROSITE" id="PS50929">
    <property type="entry name" value="ABC_TM1F"/>
    <property type="match status" value="1"/>
</dbReference>
<evidence type="ECO:0000313" key="14">
    <source>
        <dbReference type="EMBL" id="GIQ80078.1"/>
    </source>
</evidence>
<dbReference type="GO" id="GO:0140359">
    <property type="term" value="F:ABC-type transporter activity"/>
    <property type="evidence" value="ECO:0007669"/>
    <property type="project" value="InterPro"/>
</dbReference>
<feature type="domain" description="ABC transmembrane type-1" evidence="13">
    <location>
        <begin position="466"/>
        <end position="743"/>
    </location>
</feature>
<evidence type="ECO:0000256" key="1">
    <source>
        <dbReference type="ARBA" id="ARBA00004141"/>
    </source>
</evidence>
<evidence type="ECO:0000256" key="7">
    <source>
        <dbReference type="ARBA" id="ARBA00022840"/>
    </source>
</evidence>
<dbReference type="SMART" id="SM00382">
    <property type="entry name" value="AAA"/>
    <property type="match status" value="2"/>
</dbReference>
<reference evidence="14 15" key="1">
    <citation type="journal article" date="2018" name="PLoS ONE">
        <title>The draft genome of Kipferlia bialata reveals reductive genome evolution in fornicate parasites.</title>
        <authorList>
            <person name="Tanifuji G."/>
            <person name="Takabayashi S."/>
            <person name="Kume K."/>
            <person name="Takagi M."/>
            <person name="Nakayama T."/>
            <person name="Kamikawa R."/>
            <person name="Inagaki Y."/>
            <person name="Hashimoto T."/>
        </authorList>
    </citation>
    <scope>NUCLEOTIDE SEQUENCE [LARGE SCALE GENOMIC DNA]</scope>
    <source>
        <strain evidence="14">NY0173</strain>
    </source>
</reference>
<dbReference type="PROSITE" id="PS50893">
    <property type="entry name" value="ABC_TRANSPORTER_2"/>
    <property type="match status" value="2"/>
</dbReference>
<dbReference type="PROSITE" id="PS00211">
    <property type="entry name" value="ABC_TRANSPORTER_1"/>
    <property type="match status" value="1"/>
</dbReference>
<dbReference type="InterPro" id="IPR036640">
    <property type="entry name" value="ABC1_TM_sf"/>
</dbReference>
<evidence type="ECO:0000256" key="6">
    <source>
        <dbReference type="ARBA" id="ARBA00022741"/>
    </source>
</evidence>
<evidence type="ECO:0000256" key="9">
    <source>
        <dbReference type="ARBA" id="ARBA00023136"/>
    </source>
</evidence>
<keyword evidence="8 11" id="KW-1133">Transmembrane helix</keyword>
<keyword evidence="3" id="KW-0813">Transport</keyword>
<organism evidence="14 15">
    <name type="scientific">Kipferlia bialata</name>
    <dbReference type="NCBI Taxonomy" id="797122"/>
    <lineage>
        <taxon>Eukaryota</taxon>
        <taxon>Metamonada</taxon>
        <taxon>Carpediemonas-like organisms</taxon>
        <taxon>Kipferlia</taxon>
    </lineage>
</organism>
<keyword evidence="7" id="KW-0067">ATP-binding</keyword>
<feature type="region of interest" description="Disordered" evidence="10">
    <location>
        <begin position="128"/>
        <end position="168"/>
    </location>
</feature>
<proteinExistence type="inferred from homology"/>
<evidence type="ECO:0000256" key="10">
    <source>
        <dbReference type="SAM" id="MobiDB-lite"/>
    </source>
</evidence>
<dbReference type="InterPro" id="IPR011527">
    <property type="entry name" value="ABC1_TM_dom"/>
</dbReference>
<dbReference type="Pfam" id="PF00664">
    <property type="entry name" value="ABC_membrane"/>
    <property type="match status" value="1"/>
</dbReference>
<evidence type="ECO:0000313" key="15">
    <source>
        <dbReference type="Proteomes" id="UP000265618"/>
    </source>
</evidence>
<dbReference type="GO" id="GO:0016887">
    <property type="term" value="F:ATP hydrolysis activity"/>
    <property type="evidence" value="ECO:0007669"/>
    <property type="project" value="InterPro"/>
</dbReference>
<dbReference type="CDD" id="cd03250">
    <property type="entry name" value="ABCC_MRP_domain1"/>
    <property type="match status" value="1"/>
</dbReference>
<feature type="domain" description="ABC transporter" evidence="12">
    <location>
        <begin position="169"/>
        <end position="394"/>
    </location>
</feature>
<dbReference type="Proteomes" id="UP000265618">
    <property type="component" value="Unassembled WGS sequence"/>
</dbReference>
<dbReference type="Gene3D" id="3.40.50.300">
    <property type="entry name" value="P-loop containing nucleotide triphosphate hydrolases"/>
    <property type="match status" value="2"/>
</dbReference>
<evidence type="ECO:0000259" key="12">
    <source>
        <dbReference type="PROSITE" id="PS50893"/>
    </source>
</evidence>
<evidence type="ECO:0000256" key="2">
    <source>
        <dbReference type="ARBA" id="ARBA00009726"/>
    </source>
</evidence>
<keyword evidence="6" id="KW-0547">Nucleotide-binding</keyword>
<dbReference type="CDD" id="cd03244">
    <property type="entry name" value="ABCC_MRP_domain2"/>
    <property type="match status" value="1"/>
</dbReference>
<dbReference type="Gene3D" id="1.20.1560.10">
    <property type="entry name" value="ABC transporter type 1, transmembrane domain"/>
    <property type="match status" value="1"/>
</dbReference>
<dbReference type="FunFam" id="1.20.1560.10:FF:000013">
    <property type="entry name" value="ABC transporter C family member 2"/>
    <property type="match status" value="1"/>
</dbReference>
<evidence type="ECO:0000256" key="3">
    <source>
        <dbReference type="ARBA" id="ARBA00022448"/>
    </source>
</evidence>
<feature type="transmembrane region" description="Helical" evidence="11">
    <location>
        <begin position="501"/>
        <end position="527"/>
    </location>
</feature>
<evidence type="ECO:0000256" key="5">
    <source>
        <dbReference type="ARBA" id="ARBA00022737"/>
    </source>
</evidence>
<comment type="caution">
    <text evidence="14">The sequence shown here is derived from an EMBL/GenBank/DDBJ whole genome shotgun (WGS) entry which is preliminary data.</text>
</comment>
<dbReference type="InterPro" id="IPR044726">
    <property type="entry name" value="ABCC_6TM_D2"/>
</dbReference>
<name>A0A9K3CPU4_9EUKA</name>
<dbReference type="InterPro" id="IPR003593">
    <property type="entry name" value="AAA+_ATPase"/>
</dbReference>
<dbReference type="GO" id="GO:0005524">
    <property type="term" value="F:ATP binding"/>
    <property type="evidence" value="ECO:0007669"/>
    <property type="project" value="UniProtKB-KW"/>
</dbReference>
<protein>
    <submittedName>
        <fullName evidence="14">Uncharacterized protein</fullName>
    </submittedName>
</protein>
<dbReference type="AlphaFoldDB" id="A0A9K3CPU4"/>